<sequence length="500" mass="57159">MNKEEYDMPCDPVSARRTRVPGPVCEKLVTEDYEVVGNQATSLVQNATGQINTIKERDSNNSKQQVLPNLPHQLIKNYERPRSSSLNDVSNMVQQRIDSYLTRNVDYYSDINDTPEVSTQPPSWQKVPCSRKRKRISDPTSPTQHTQTANSFSVLPVDQPEYENSLPKNKPIHKPPPIILYGIQDVNELSKLLEAKSSAEHFKLKIINKNNLRIIIDSIDEYKKIIDIIREYGLIGHTFSRKDTKCFRIVVKNLHHTTPHSAIIEAIEATGNKVRGEIINARYGPNKLPTSTFFINIEPSINNKSVKDIQYIFHQRVKIENPRKSKTVVQCHRCQQYGHSKNNCMRPYRCVKCGEGHKTSDCLKKDRNTPAKCALCFLDHPSNYKGCQVYKEILARKRQTTLRVSQQPKPKSTEDKSTNNQEANPSSKMPYENYPSRRSYAEAAVAYIPTKDDCDNIKFPQSTSALESILLQQNKKIDFLLQQISTLMGLITTLVTQKQK</sequence>
<dbReference type="Pfam" id="PF07530">
    <property type="entry name" value="PRE_C2HC"/>
    <property type="match status" value="1"/>
</dbReference>
<dbReference type="PANTHER" id="PTHR33273:SF2">
    <property type="entry name" value="ENDONUCLEASE_EXONUCLEASE_PHOSPHATASE DOMAIN-CONTAINING PROTEIN"/>
    <property type="match status" value="1"/>
</dbReference>
<reference evidence="3" key="1">
    <citation type="submission" date="2022-03" db="EMBL/GenBank/DDBJ databases">
        <authorList>
            <person name="Tunstrom K."/>
        </authorList>
    </citation>
    <scope>NUCLEOTIDE SEQUENCE</scope>
</reference>
<evidence type="ECO:0000313" key="4">
    <source>
        <dbReference type="Proteomes" id="UP001153954"/>
    </source>
</evidence>
<accession>A0AAU9U9Z8</accession>
<keyword evidence="4" id="KW-1185">Reference proteome</keyword>
<feature type="compositionally biased region" description="Polar residues" evidence="1">
    <location>
        <begin position="418"/>
        <end position="427"/>
    </location>
</feature>
<feature type="compositionally biased region" description="Polar residues" evidence="1">
    <location>
        <begin position="112"/>
        <end position="123"/>
    </location>
</feature>
<dbReference type="GO" id="GO:0008270">
    <property type="term" value="F:zinc ion binding"/>
    <property type="evidence" value="ECO:0007669"/>
    <property type="project" value="InterPro"/>
</dbReference>
<evidence type="ECO:0000256" key="1">
    <source>
        <dbReference type="SAM" id="MobiDB-lite"/>
    </source>
</evidence>
<dbReference type="PANTHER" id="PTHR33273">
    <property type="entry name" value="DOMAIN-CONTAINING PROTEIN, PUTATIVE-RELATED"/>
    <property type="match status" value="1"/>
</dbReference>
<feature type="region of interest" description="Disordered" evidence="1">
    <location>
        <begin position="400"/>
        <end position="434"/>
    </location>
</feature>
<dbReference type="AlphaFoldDB" id="A0AAU9U9Z8"/>
<protein>
    <recommendedName>
        <fullName evidence="2">Pre-C2HC domain-containing protein</fullName>
    </recommendedName>
</protein>
<evidence type="ECO:0000313" key="3">
    <source>
        <dbReference type="EMBL" id="CAH2095609.1"/>
    </source>
</evidence>
<feature type="region of interest" description="Disordered" evidence="1">
    <location>
        <begin position="112"/>
        <end position="152"/>
    </location>
</feature>
<feature type="compositionally biased region" description="Polar residues" evidence="1">
    <location>
        <begin position="138"/>
        <end position="152"/>
    </location>
</feature>
<proteinExistence type="predicted"/>
<evidence type="ECO:0000259" key="2">
    <source>
        <dbReference type="SMART" id="SM00596"/>
    </source>
</evidence>
<gene>
    <name evidence="3" type="ORF">EEDITHA_LOCUS11040</name>
</gene>
<comment type="caution">
    <text evidence="3">The sequence shown here is derived from an EMBL/GenBank/DDBJ whole genome shotgun (WGS) entry which is preliminary data.</text>
</comment>
<dbReference type="Proteomes" id="UP001153954">
    <property type="component" value="Unassembled WGS sequence"/>
</dbReference>
<dbReference type="EMBL" id="CAKOGL010000015">
    <property type="protein sequence ID" value="CAH2095609.1"/>
    <property type="molecule type" value="Genomic_DNA"/>
</dbReference>
<dbReference type="InterPro" id="IPR036875">
    <property type="entry name" value="Znf_CCHC_sf"/>
</dbReference>
<dbReference type="InterPro" id="IPR006579">
    <property type="entry name" value="Pre_C2HC_dom"/>
</dbReference>
<name>A0AAU9U9Z8_EUPED</name>
<organism evidence="3 4">
    <name type="scientific">Euphydryas editha</name>
    <name type="common">Edith's checkerspot</name>
    <dbReference type="NCBI Taxonomy" id="104508"/>
    <lineage>
        <taxon>Eukaryota</taxon>
        <taxon>Metazoa</taxon>
        <taxon>Ecdysozoa</taxon>
        <taxon>Arthropoda</taxon>
        <taxon>Hexapoda</taxon>
        <taxon>Insecta</taxon>
        <taxon>Pterygota</taxon>
        <taxon>Neoptera</taxon>
        <taxon>Endopterygota</taxon>
        <taxon>Lepidoptera</taxon>
        <taxon>Glossata</taxon>
        <taxon>Ditrysia</taxon>
        <taxon>Papilionoidea</taxon>
        <taxon>Nymphalidae</taxon>
        <taxon>Nymphalinae</taxon>
        <taxon>Euphydryas</taxon>
    </lineage>
</organism>
<feature type="domain" description="Pre-C2HC" evidence="2">
    <location>
        <begin position="260"/>
        <end position="329"/>
    </location>
</feature>
<feature type="compositionally biased region" description="Polar residues" evidence="1">
    <location>
        <begin position="401"/>
        <end position="410"/>
    </location>
</feature>
<dbReference type="GO" id="GO:0003676">
    <property type="term" value="F:nucleic acid binding"/>
    <property type="evidence" value="ECO:0007669"/>
    <property type="project" value="InterPro"/>
</dbReference>
<dbReference type="SUPFAM" id="SSF57756">
    <property type="entry name" value="Retrovirus zinc finger-like domains"/>
    <property type="match status" value="1"/>
</dbReference>
<dbReference type="SMART" id="SM00596">
    <property type="entry name" value="PRE_C2HC"/>
    <property type="match status" value="1"/>
</dbReference>